<dbReference type="SUPFAM" id="SSF51261">
    <property type="entry name" value="Duplicated hybrid motif"/>
    <property type="match status" value="1"/>
</dbReference>
<dbReference type="InterPro" id="IPR050890">
    <property type="entry name" value="PTS_EIIA_component"/>
</dbReference>
<keyword evidence="6" id="KW-0418">Kinase</keyword>
<sequence length="56" mass="6076">MKFLVESGDTVNVGDPILRFDLNYIKENAKSVISPIIITNSDNTTSVSIADVASVY</sequence>
<name>A0A380FHZ9_STAGA</name>
<dbReference type="GO" id="GO:0016301">
    <property type="term" value="F:kinase activity"/>
    <property type="evidence" value="ECO:0007669"/>
    <property type="project" value="UniProtKB-KW"/>
</dbReference>
<dbReference type="InterPro" id="IPR001127">
    <property type="entry name" value="PTS_EIIA_1_perm"/>
</dbReference>
<evidence type="ECO:0000256" key="4">
    <source>
        <dbReference type="ARBA" id="ARBA00022679"/>
    </source>
</evidence>
<dbReference type="EMBL" id="UHDK01000001">
    <property type="protein sequence ID" value="SUM33061.1"/>
    <property type="molecule type" value="Genomic_DNA"/>
</dbReference>
<dbReference type="AlphaFoldDB" id="A0A380FHZ9"/>
<evidence type="ECO:0000256" key="1">
    <source>
        <dbReference type="ARBA" id="ARBA00004496"/>
    </source>
</evidence>
<dbReference type="GO" id="GO:0005737">
    <property type="term" value="C:cytoplasm"/>
    <property type="evidence" value="ECO:0007669"/>
    <property type="project" value="UniProtKB-SubCell"/>
</dbReference>
<dbReference type="InterPro" id="IPR011055">
    <property type="entry name" value="Dup_hybrid_motif"/>
</dbReference>
<keyword evidence="4 14" id="KW-0808">Transferase</keyword>
<dbReference type="PANTHER" id="PTHR45008:SF1">
    <property type="entry name" value="PTS SYSTEM GLUCOSE-SPECIFIC EIIA COMPONENT"/>
    <property type="match status" value="1"/>
</dbReference>
<dbReference type="Pfam" id="PF00358">
    <property type="entry name" value="PTS_EIIA_1"/>
    <property type="match status" value="1"/>
</dbReference>
<dbReference type="Proteomes" id="UP000255277">
    <property type="component" value="Unassembled WGS sequence"/>
</dbReference>
<keyword evidence="3" id="KW-0762">Sugar transport</keyword>
<evidence type="ECO:0000256" key="10">
    <source>
        <dbReference type="ARBA" id="ARBA00042296"/>
    </source>
</evidence>
<evidence type="ECO:0000256" key="9">
    <source>
        <dbReference type="ARBA" id="ARBA00039163"/>
    </source>
</evidence>
<accession>A0A380FHZ9</accession>
<comment type="function">
    <text evidence="7">The phosphoenolpyruvate-dependent sugar phosphotransferase system (sugar PTS), a major carbohydrate active transport system, catalyzes the phosphorylation of incoming sugar substrates concomitantly with their translocation across the cell membrane. The enzyme II complex composed of PtsG and Crr is involved in glucose transport.</text>
</comment>
<evidence type="ECO:0000256" key="5">
    <source>
        <dbReference type="ARBA" id="ARBA00022683"/>
    </source>
</evidence>
<evidence type="ECO:0000256" key="11">
    <source>
        <dbReference type="ARBA" id="ARBA00042526"/>
    </source>
</evidence>
<evidence type="ECO:0000256" key="8">
    <source>
        <dbReference type="ARBA" id="ARBA00038632"/>
    </source>
</evidence>
<evidence type="ECO:0000256" key="3">
    <source>
        <dbReference type="ARBA" id="ARBA00022597"/>
    </source>
</evidence>
<organism evidence="14 15">
    <name type="scientific">Staphylococcus gallinarum</name>
    <dbReference type="NCBI Taxonomy" id="1293"/>
    <lineage>
        <taxon>Bacteria</taxon>
        <taxon>Bacillati</taxon>
        <taxon>Bacillota</taxon>
        <taxon>Bacilli</taxon>
        <taxon>Bacillales</taxon>
        <taxon>Staphylococcaceae</taxon>
        <taxon>Staphylococcus</taxon>
    </lineage>
</organism>
<evidence type="ECO:0000313" key="14">
    <source>
        <dbReference type="EMBL" id="SUM33061.1"/>
    </source>
</evidence>
<keyword evidence="5" id="KW-0598">Phosphotransferase system</keyword>
<protein>
    <recommendedName>
        <fullName evidence="9">PTS system glucose-specific EIIA component</fullName>
    </recommendedName>
    <alternativeName>
        <fullName evidence="12">EIIA-Glc</fullName>
    </alternativeName>
    <alternativeName>
        <fullName evidence="11">EIII-Glc</fullName>
    </alternativeName>
    <alternativeName>
        <fullName evidence="10">Glucose-specific phosphotransferase enzyme IIA component</fullName>
    </alternativeName>
</protein>
<evidence type="ECO:0000259" key="13">
    <source>
        <dbReference type="Pfam" id="PF00358"/>
    </source>
</evidence>
<comment type="subcellular location">
    <subcellularLocation>
        <location evidence="1">Cytoplasm</location>
    </subcellularLocation>
</comment>
<evidence type="ECO:0000256" key="7">
    <source>
        <dbReference type="ARBA" id="ARBA00037252"/>
    </source>
</evidence>
<reference evidence="14 15" key="1">
    <citation type="submission" date="2018-06" db="EMBL/GenBank/DDBJ databases">
        <authorList>
            <consortium name="Pathogen Informatics"/>
            <person name="Doyle S."/>
        </authorList>
    </citation>
    <scope>NUCLEOTIDE SEQUENCE [LARGE SCALE GENOMIC DNA]</scope>
    <source>
        <strain evidence="14 15">NCTC12195</strain>
    </source>
</reference>
<dbReference type="PANTHER" id="PTHR45008">
    <property type="entry name" value="PTS SYSTEM GLUCOSE-SPECIFIC EIIA COMPONENT"/>
    <property type="match status" value="1"/>
</dbReference>
<evidence type="ECO:0000256" key="6">
    <source>
        <dbReference type="ARBA" id="ARBA00022777"/>
    </source>
</evidence>
<gene>
    <name evidence="14" type="primary">crr_1</name>
    <name evidence="14" type="ORF">NCTC12195_02514</name>
</gene>
<keyword evidence="2" id="KW-0813">Transport</keyword>
<feature type="domain" description="PTS EIIA type-1" evidence="13">
    <location>
        <begin position="3"/>
        <end position="43"/>
    </location>
</feature>
<evidence type="ECO:0000256" key="2">
    <source>
        <dbReference type="ARBA" id="ARBA00022448"/>
    </source>
</evidence>
<dbReference type="Gene3D" id="2.70.70.10">
    <property type="entry name" value="Glucose Permease (Domain IIA)"/>
    <property type="match status" value="1"/>
</dbReference>
<evidence type="ECO:0000256" key="12">
    <source>
        <dbReference type="ARBA" id="ARBA00042873"/>
    </source>
</evidence>
<dbReference type="GO" id="GO:0009401">
    <property type="term" value="P:phosphoenolpyruvate-dependent sugar phosphotransferase system"/>
    <property type="evidence" value="ECO:0007669"/>
    <property type="project" value="UniProtKB-KW"/>
</dbReference>
<evidence type="ECO:0000313" key="15">
    <source>
        <dbReference type="Proteomes" id="UP000255277"/>
    </source>
</evidence>
<proteinExistence type="predicted"/>
<comment type="subunit">
    <text evidence="8">Heterodimer with glycerol kinase (glpk).</text>
</comment>